<proteinExistence type="predicted"/>
<feature type="compositionally biased region" description="Low complexity" evidence="6">
    <location>
        <begin position="145"/>
        <end position="155"/>
    </location>
</feature>
<reference evidence="9 10" key="1">
    <citation type="journal article" date="2023" name="BMC Biol.">
        <title>The compact genome of the sponge Oopsacas minuta (Hexactinellida) is lacking key metazoan core genes.</title>
        <authorList>
            <person name="Santini S."/>
            <person name="Schenkelaars Q."/>
            <person name="Jourda C."/>
            <person name="Duchesne M."/>
            <person name="Belahbib H."/>
            <person name="Rocher C."/>
            <person name="Selva M."/>
            <person name="Riesgo A."/>
            <person name="Vervoort M."/>
            <person name="Leys S.P."/>
            <person name="Kodjabachian L."/>
            <person name="Le Bivic A."/>
            <person name="Borchiellini C."/>
            <person name="Claverie J.M."/>
            <person name="Renard E."/>
        </authorList>
    </citation>
    <scope>NUCLEOTIDE SEQUENCE [LARGE SCALE GENOMIC DNA]</scope>
    <source>
        <strain evidence="9">SPO-2</strain>
    </source>
</reference>
<dbReference type="GO" id="GO:0003700">
    <property type="term" value="F:DNA-binding transcription factor activity"/>
    <property type="evidence" value="ECO:0007669"/>
    <property type="project" value="InterPro"/>
</dbReference>
<keyword evidence="10" id="KW-1185">Reference proteome</keyword>
<feature type="domain" description="BZIP" evidence="8">
    <location>
        <begin position="249"/>
        <end position="307"/>
    </location>
</feature>
<name>A0AAV7JAL9_9METZ</name>
<evidence type="ECO:0000256" key="3">
    <source>
        <dbReference type="ARBA" id="ARBA00023163"/>
    </source>
</evidence>
<dbReference type="PROSITE" id="PS50217">
    <property type="entry name" value="BZIP"/>
    <property type="match status" value="1"/>
</dbReference>
<feature type="region of interest" description="Disordered" evidence="6">
    <location>
        <begin position="200"/>
        <end position="225"/>
    </location>
</feature>
<accession>A0AAV7JAL9</accession>
<evidence type="ECO:0000313" key="9">
    <source>
        <dbReference type="EMBL" id="KAI6645740.1"/>
    </source>
</evidence>
<dbReference type="GO" id="GO:0005634">
    <property type="term" value="C:nucleus"/>
    <property type="evidence" value="ECO:0007669"/>
    <property type="project" value="UniProtKB-SubCell"/>
</dbReference>
<dbReference type="PROSITE" id="PS00036">
    <property type="entry name" value="BZIP_BASIC"/>
    <property type="match status" value="1"/>
</dbReference>
<organism evidence="9 10">
    <name type="scientific">Oopsacas minuta</name>
    <dbReference type="NCBI Taxonomy" id="111878"/>
    <lineage>
        <taxon>Eukaryota</taxon>
        <taxon>Metazoa</taxon>
        <taxon>Porifera</taxon>
        <taxon>Hexactinellida</taxon>
        <taxon>Hexasterophora</taxon>
        <taxon>Lyssacinosida</taxon>
        <taxon>Leucopsacidae</taxon>
        <taxon>Oopsacas</taxon>
    </lineage>
</organism>
<evidence type="ECO:0000256" key="1">
    <source>
        <dbReference type="ARBA" id="ARBA00004123"/>
    </source>
</evidence>
<dbReference type="GO" id="GO:0008270">
    <property type="term" value="F:zinc ion binding"/>
    <property type="evidence" value="ECO:0007669"/>
    <property type="project" value="UniProtKB-KW"/>
</dbReference>
<keyword evidence="3" id="KW-0804">Transcription</keyword>
<comment type="caution">
    <text evidence="9">The sequence shown here is derived from an EMBL/GenBank/DDBJ whole genome shotgun (WGS) entry which is preliminary data.</text>
</comment>
<dbReference type="InterPro" id="IPR013087">
    <property type="entry name" value="Znf_C2H2_type"/>
</dbReference>
<gene>
    <name evidence="9" type="ORF">LOD99_13003</name>
</gene>
<keyword evidence="4" id="KW-0539">Nucleus</keyword>
<dbReference type="AlphaFoldDB" id="A0AAV7JAL9"/>
<dbReference type="PANTHER" id="PTHR19304">
    <property type="entry name" value="CYCLIC-AMP RESPONSE ELEMENT BINDING PROTEIN"/>
    <property type="match status" value="1"/>
</dbReference>
<feature type="compositionally biased region" description="Low complexity" evidence="6">
    <location>
        <begin position="204"/>
        <end position="218"/>
    </location>
</feature>
<dbReference type="PROSITE" id="PS50157">
    <property type="entry name" value="ZINC_FINGER_C2H2_2"/>
    <property type="match status" value="1"/>
</dbReference>
<evidence type="ECO:0000256" key="5">
    <source>
        <dbReference type="PROSITE-ProRule" id="PRU00042"/>
    </source>
</evidence>
<comment type="subcellular location">
    <subcellularLocation>
        <location evidence="1">Nucleus</location>
    </subcellularLocation>
</comment>
<sequence length="382" mass="43105">MSTSSIESIDITTTPTPTTKRNSTFSDELQKFDFTCQMPRCEERFNTAEEYAIHQQQHKHEMKLRIGGELSFMDDTPTPTRFLRLIGANEYQEHNHPSPFDPLFKKVTDDNCDTLAMSIAKDRRYLNEMIPNGLQTIPNESQHDSNISTSSSSTIYGPNTSNEYSSDIPFPRGQLSIDENVCPQIGYAQELSGDSSSLLLQHKTSSSDSLQSDSISTTASASHDTTMSMTGIPIKKKRGRKPILDEDPVEKRKRYLERNRAAATRCRNKKKIWVTGLEKHINSLVDEVDHLKGENTMLKAELRQYRQFKDPLTNFVHLRSLNEEDNHDRLTGYLSAAPINTSSSISQGNILRTHPNLLLPMSAASWNPELNSSSHLPSTTNQ</sequence>
<dbReference type="InterPro" id="IPR051027">
    <property type="entry name" value="bZIP_transcription_factors"/>
</dbReference>
<keyword evidence="5" id="KW-0863">Zinc-finger</keyword>
<dbReference type="Proteomes" id="UP001165289">
    <property type="component" value="Unassembled WGS sequence"/>
</dbReference>
<feature type="region of interest" description="Disordered" evidence="6">
    <location>
        <begin position="1"/>
        <end position="23"/>
    </location>
</feature>
<evidence type="ECO:0000256" key="2">
    <source>
        <dbReference type="ARBA" id="ARBA00023015"/>
    </source>
</evidence>
<dbReference type="Pfam" id="PF00170">
    <property type="entry name" value="bZIP_1"/>
    <property type="match status" value="1"/>
</dbReference>
<keyword evidence="2" id="KW-0805">Transcription regulation</keyword>
<evidence type="ECO:0000256" key="6">
    <source>
        <dbReference type="SAM" id="MobiDB-lite"/>
    </source>
</evidence>
<dbReference type="InterPro" id="IPR046347">
    <property type="entry name" value="bZIP_sf"/>
</dbReference>
<protein>
    <submittedName>
        <fullName evidence="9">Cyclic AMP-responsive element-binding protein 5-like isoform X1</fullName>
    </submittedName>
</protein>
<feature type="domain" description="C2H2-type" evidence="7">
    <location>
        <begin position="34"/>
        <end position="63"/>
    </location>
</feature>
<evidence type="ECO:0000313" key="10">
    <source>
        <dbReference type="Proteomes" id="UP001165289"/>
    </source>
</evidence>
<keyword evidence="5" id="KW-0479">Metal-binding</keyword>
<dbReference type="CDD" id="cd14687">
    <property type="entry name" value="bZIP_ATF2"/>
    <property type="match status" value="1"/>
</dbReference>
<dbReference type="SUPFAM" id="SSF57959">
    <property type="entry name" value="Leucine zipper domain"/>
    <property type="match status" value="1"/>
</dbReference>
<dbReference type="SMART" id="SM00338">
    <property type="entry name" value="BRLZ"/>
    <property type="match status" value="1"/>
</dbReference>
<evidence type="ECO:0000259" key="7">
    <source>
        <dbReference type="PROSITE" id="PS50157"/>
    </source>
</evidence>
<evidence type="ECO:0000256" key="4">
    <source>
        <dbReference type="ARBA" id="ARBA00023242"/>
    </source>
</evidence>
<dbReference type="Gene3D" id="1.20.5.170">
    <property type="match status" value="1"/>
</dbReference>
<dbReference type="InterPro" id="IPR004827">
    <property type="entry name" value="bZIP"/>
</dbReference>
<dbReference type="EMBL" id="JAKMXF010000365">
    <property type="protein sequence ID" value="KAI6645740.1"/>
    <property type="molecule type" value="Genomic_DNA"/>
</dbReference>
<evidence type="ECO:0000259" key="8">
    <source>
        <dbReference type="PROSITE" id="PS50217"/>
    </source>
</evidence>
<dbReference type="PROSITE" id="PS00028">
    <property type="entry name" value="ZINC_FINGER_C2H2_1"/>
    <property type="match status" value="1"/>
</dbReference>
<keyword evidence="5" id="KW-0862">Zinc</keyword>
<feature type="region of interest" description="Disordered" evidence="6">
    <location>
        <begin position="135"/>
        <end position="168"/>
    </location>
</feature>
<feature type="compositionally biased region" description="Polar residues" evidence="6">
    <location>
        <begin position="156"/>
        <end position="165"/>
    </location>
</feature>
<feature type="compositionally biased region" description="Low complexity" evidence="6">
    <location>
        <begin position="1"/>
        <end position="19"/>
    </location>
</feature>